<dbReference type="Proteomes" id="UP000242246">
    <property type="component" value="Unassembled WGS sequence"/>
</dbReference>
<protein>
    <recommendedName>
        <fullName evidence="1">PRD domain-containing protein</fullName>
    </recommendedName>
</protein>
<feature type="domain" description="PRD" evidence="1">
    <location>
        <begin position="1"/>
        <end position="41"/>
    </location>
</feature>
<accession>A0A2A5S3B1</accession>
<organism evidence="2 3">
    <name type="scientific">Pseudolactococcus plantarum</name>
    <dbReference type="NCBI Taxonomy" id="1365"/>
    <lineage>
        <taxon>Bacteria</taxon>
        <taxon>Bacillati</taxon>
        <taxon>Bacillota</taxon>
        <taxon>Bacilli</taxon>
        <taxon>Lactobacillales</taxon>
        <taxon>Streptococcaceae</taxon>
        <taxon>Pseudolactococcus</taxon>
    </lineage>
</organism>
<dbReference type="RefSeq" id="WP_082782213.1">
    <property type="nucleotide sequence ID" value="NZ_JXJX01000002.1"/>
</dbReference>
<reference evidence="2 3" key="1">
    <citation type="submission" date="2014-12" db="EMBL/GenBank/DDBJ databases">
        <title>Draft genome sequences of 10 type strains of Lactococcus.</title>
        <authorList>
            <person name="Sun Z."/>
            <person name="Zhong Z."/>
            <person name="Liu W."/>
            <person name="Zhang W."/>
            <person name="Zhang H."/>
        </authorList>
    </citation>
    <scope>NUCLEOTIDE SEQUENCE [LARGE SCALE GENOMIC DNA]</scope>
    <source>
        <strain evidence="2 3">DSM 20686</strain>
    </source>
</reference>
<dbReference type="SUPFAM" id="SSF63520">
    <property type="entry name" value="PTS-regulatory domain, PRD"/>
    <property type="match status" value="1"/>
</dbReference>
<dbReference type="Gene3D" id="1.10.1790.10">
    <property type="entry name" value="PRD domain"/>
    <property type="match status" value="1"/>
</dbReference>
<evidence type="ECO:0000313" key="3">
    <source>
        <dbReference type="Proteomes" id="UP000242246"/>
    </source>
</evidence>
<dbReference type="InterPro" id="IPR011608">
    <property type="entry name" value="PRD"/>
</dbReference>
<dbReference type="PROSITE" id="PS51372">
    <property type="entry name" value="PRD_2"/>
    <property type="match status" value="1"/>
</dbReference>
<sequence length="41" mass="4786">MINESSLAYETAKLIEQYLGQAFAEEEQLYITLHIQKILEN</sequence>
<gene>
    <name evidence="2" type="ORF">RU87_GL000676</name>
</gene>
<dbReference type="InterPro" id="IPR036634">
    <property type="entry name" value="PRD_sf"/>
</dbReference>
<proteinExistence type="predicted"/>
<evidence type="ECO:0000259" key="1">
    <source>
        <dbReference type="PROSITE" id="PS51372"/>
    </source>
</evidence>
<dbReference type="GO" id="GO:0006355">
    <property type="term" value="P:regulation of DNA-templated transcription"/>
    <property type="evidence" value="ECO:0007669"/>
    <property type="project" value="InterPro"/>
</dbReference>
<comment type="caution">
    <text evidence="2">The sequence shown here is derived from an EMBL/GenBank/DDBJ whole genome shotgun (WGS) entry which is preliminary data.</text>
</comment>
<dbReference type="EMBL" id="JXJX01000002">
    <property type="protein sequence ID" value="PCS07940.1"/>
    <property type="molecule type" value="Genomic_DNA"/>
</dbReference>
<name>A0A2A5S3B1_9LACT</name>
<dbReference type="AlphaFoldDB" id="A0A2A5S3B1"/>
<keyword evidence="3" id="KW-1185">Reference proteome</keyword>
<dbReference type="Pfam" id="PF00874">
    <property type="entry name" value="PRD"/>
    <property type="match status" value="1"/>
</dbReference>
<evidence type="ECO:0000313" key="2">
    <source>
        <dbReference type="EMBL" id="PCS07940.1"/>
    </source>
</evidence>